<dbReference type="SUPFAM" id="SSF117892">
    <property type="entry name" value="Band 7/SPFH domain"/>
    <property type="match status" value="1"/>
</dbReference>
<organism evidence="8 9">
    <name type="scientific">Metasolibacillus meyeri</name>
    <dbReference type="NCBI Taxonomy" id="1071052"/>
    <lineage>
        <taxon>Bacteria</taxon>
        <taxon>Bacillati</taxon>
        <taxon>Bacillota</taxon>
        <taxon>Bacilli</taxon>
        <taxon>Bacillales</taxon>
        <taxon>Caryophanaceae</taxon>
        <taxon>Metasolibacillus</taxon>
    </lineage>
</organism>
<keyword evidence="4" id="KW-1133">Transmembrane helix</keyword>
<dbReference type="PANTHER" id="PTHR43327:SF2">
    <property type="entry name" value="MODULATOR OF FTSH PROTEASE HFLK"/>
    <property type="match status" value="1"/>
</dbReference>
<dbReference type="InterPro" id="IPR010201">
    <property type="entry name" value="HflK"/>
</dbReference>
<accession>A0AAW9NWN1</accession>
<dbReference type="CDD" id="cd03404">
    <property type="entry name" value="SPFH_HflK"/>
    <property type="match status" value="1"/>
</dbReference>
<dbReference type="GO" id="GO:0008233">
    <property type="term" value="F:peptidase activity"/>
    <property type="evidence" value="ECO:0007669"/>
    <property type="project" value="UniProtKB-KW"/>
</dbReference>
<dbReference type="Gene3D" id="3.30.479.30">
    <property type="entry name" value="Band 7 domain"/>
    <property type="match status" value="1"/>
</dbReference>
<dbReference type="GO" id="GO:0016020">
    <property type="term" value="C:membrane"/>
    <property type="evidence" value="ECO:0007669"/>
    <property type="project" value="UniProtKB-SubCell"/>
</dbReference>
<dbReference type="EMBL" id="JARSFG010000028">
    <property type="protein sequence ID" value="MEC1180410.1"/>
    <property type="molecule type" value="Genomic_DNA"/>
</dbReference>
<evidence type="ECO:0000313" key="9">
    <source>
        <dbReference type="Proteomes" id="UP001344888"/>
    </source>
</evidence>
<dbReference type="NCBIfam" id="TIGR01933">
    <property type="entry name" value="hflK"/>
    <property type="match status" value="1"/>
</dbReference>
<comment type="caution">
    <text evidence="8">The sequence shown here is derived from an EMBL/GenBank/DDBJ whole genome shotgun (WGS) entry which is preliminary data.</text>
</comment>
<gene>
    <name evidence="8" type="primary">hflK</name>
    <name evidence="8" type="ORF">P9B03_18090</name>
</gene>
<evidence type="ECO:0000256" key="3">
    <source>
        <dbReference type="ARBA" id="ARBA00022692"/>
    </source>
</evidence>
<reference evidence="8 9" key="1">
    <citation type="submission" date="2023-03" db="EMBL/GenBank/DDBJ databases">
        <title>Bacillus Genome Sequencing.</title>
        <authorList>
            <person name="Dunlap C."/>
        </authorList>
    </citation>
    <scope>NUCLEOTIDE SEQUENCE [LARGE SCALE GENOMIC DNA]</scope>
    <source>
        <strain evidence="8 9">B-59205</strain>
    </source>
</reference>
<evidence type="ECO:0000256" key="2">
    <source>
        <dbReference type="ARBA" id="ARBA00006971"/>
    </source>
</evidence>
<evidence type="ECO:0000256" key="4">
    <source>
        <dbReference type="ARBA" id="ARBA00022989"/>
    </source>
</evidence>
<keyword evidence="3" id="KW-0812">Transmembrane</keyword>
<dbReference type="RefSeq" id="WP_326124967.1">
    <property type="nucleotide sequence ID" value="NZ_JARSFG010000028.1"/>
</dbReference>
<keyword evidence="8" id="KW-0378">Hydrolase</keyword>
<dbReference type="Proteomes" id="UP001344888">
    <property type="component" value="Unassembled WGS sequence"/>
</dbReference>
<comment type="subunit">
    <text evidence="6">HflC and HflK may interact to form a multimeric complex.</text>
</comment>
<dbReference type="SMART" id="SM00244">
    <property type="entry name" value="PHB"/>
    <property type="match status" value="1"/>
</dbReference>
<comment type="function">
    <text evidence="6">HflC and HflK could encode or regulate a protease.</text>
</comment>
<keyword evidence="8" id="KW-0645">Protease</keyword>
<dbReference type="AlphaFoldDB" id="A0AAW9NWN1"/>
<comment type="subcellular location">
    <subcellularLocation>
        <location evidence="1 6">Membrane</location>
    </subcellularLocation>
</comment>
<protein>
    <recommendedName>
        <fullName evidence="6">Protein HflK</fullName>
    </recommendedName>
</protein>
<dbReference type="GO" id="GO:0006508">
    <property type="term" value="P:proteolysis"/>
    <property type="evidence" value="ECO:0007669"/>
    <property type="project" value="UniProtKB-KW"/>
</dbReference>
<evidence type="ECO:0000256" key="1">
    <source>
        <dbReference type="ARBA" id="ARBA00004370"/>
    </source>
</evidence>
<evidence type="ECO:0000259" key="7">
    <source>
        <dbReference type="SMART" id="SM00244"/>
    </source>
</evidence>
<sequence length="318" mass="35645">MSTKRVLLTMFLGLFAIVGVIAALTTWYTVDESEQAVVITFGKPGETITESGLHFKLPWPVQNVEVLSKETFSLEFGYKERSQGDMDVYPMETKMITGDEFFVLTDLVVQWRITDPKKYLFHSQDPKELLHSATSSAIRSIIGNSKIDAALTDGKSDIESKTRTLLTQLMEKYDVGISVLGVKLQDVELPNEEVRAAFTAVTDAREMKNTKINQADKYKNQRMGEVEGEIAAIKSRAEGQKVARIEQAVGDVAVFQQLYNEYKDNKVITRERLVLETLETVLPQAQIYIMNDDEGSTMKYLPIQPGASKPKEEGSDGQ</sequence>
<dbReference type="InterPro" id="IPR001107">
    <property type="entry name" value="Band_7"/>
</dbReference>
<evidence type="ECO:0000313" key="8">
    <source>
        <dbReference type="EMBL" id="MEC1180410.1"/>
    </source>
</evidence>
<keyword evidence="5" id="KW-0472">Membrane</keyword>
<proteinExistence type="inferred from homology"/>
<comment type="similarity">
    <text evidence="2 6">Belongs to the band 7/mec-2 family. HflK subfamily.</text>
</comment>
<dbReference type="Pfam" id="PF01145">
    <property type="entry name" value="Band_7"/>
    <property type="match status" value="1"/>
</dbReference>
<dbReference type="InterPro" id="IPR050710">
    <property type="entry name" value="Band7/mec-2_domain"/>
</dbReference>
<evidence type="ECO:0000256" key="5">
    <source>
        <dbReference type="ARBA" id="ARBA00023136"/>
    </source>
</evidence>
<dbReference type="PANTHER" id="PTHR43327">
    <property type="entry name" value="STOMATIN-LIKE PROTEIN 2, MITOCHONDRIAL"/>
    <property type="match status" value="1"/>
</dbReference>
<feature type="domain" description="Band 7" evidence="7">
    <location>
        <begin position="25"/>
        <end position="202"/>
    </location>
</feature>
<evidence type="ECO:0000256" key="6">
    <source>
        <dbReference type="RuleBase" id="RU364113"/>
    </source>
</evidence>
<keyword evidence="9" id="KW-1185">Reference proteome</keyword>
<dbReference type="InterPro" id="IPR036013">
    <property type="entry name" value="Band_7/SPFH_dom_sf"/>
</dbReference>
<name>A0AAW9NWN1_9BACL</name>